<keyword evidence="12" id="KW-1185">Reference proteome</keyword>
<dbReference type="GO" id="GO:0005737">
    <property type="term" value="C:cytoplasm"/>
    <property type="evidence" value="ECO:0007669"/>
    <property type="project" value="TreeGrafter"/>
</dbReference>
<dbReference type="Gene3D" id="1.10.220.160">
    <property type="match status" value="1"/>
</dbReference>
<comment type="function">
    <text evidence="7">Protein-lysine N-methyltransferase. Monomethylates PRMT5, modulating its transcriptional activity. May also act as a histone methyltransferase. Plays a critical role in cardiac development. Acts as a key epigenetic regulator of gene expression during cardiac development via its dual activities as a methyltransferase and negative regulator of HDAC1.</text>
</comment>
<protein>
    <recommendedName>
        <fullName evidence="8">Protein-lysine N-methyltransferase SMYD4</fullName>
    </recommendedName>
    <alternativeName>
        <fullName evidence="9">SET and MYND domain-containing protein 4</fullName>
    </alternativeName>
</protein>
<dbReference type="SUPFAM" id="SSF48452">
    <property type="entry name" value="TPR-like"/>
    <property type="match status" value="1"/>
</dbReference>
<dbReference type="InterPro" id="IPR001214">
    <property type="entry name" value="SET_dom"/>
</dbReference>
<evidence type="ECO:0000256" key="5">
    <source>
        <dbReference type="ARBA" id="ARBA00022771"/>
    </source>
</evidence>
<dbReference type="RefSeq" id="XP_025409310.1">
    <property type="nucleotide sequence ID" value="XM_025553525.1"/>
</dbReference>
<dbReference type="GO" id="GO:0008170">
    <property type="term" value="F:N-methyltransferase activity"/>
    <property type="evidence" value="ECO:0007669"/>
    <property type="project" value="UniProtKB-ARBA"/>
</dbReference>
<dbReference type="CDD" id="cd10536">
    <property type="entry name" value="SET_SMYD4"/>
    <property type="match status" value="1"/>
</dbReference>
<dbReference type="PANTHER" id="PTHR46165:SF7">
    <property type="entry name" value="SET AND MYND DOMAIN-CONTAINING PROTEIN 4"/>
    <property type="match status" value="1"/>
</dbReference>
<evidence type="ECO:0000259" key="10">
    <source>
        <dbReference type="Pfam" id="PF00856"/>
    </source>
</evidence>
<evidence type="ECO:0000256" key="7">
    <source>
        <dbReference type="ARBA" id="ARBA00093423"/>
    </source>
</evidence>
<evidence type="ECO:0000256" key="8">
    <source>
        <dbReference type="ARBA" id="ARBA00093635"/>
    </source>
</evidence>
<evidence type="ECO:0000259" key="11">
    <source>
        <dbReference type="Pfam" id="PF01753"/>
    </source>
</evidence>
<keyword evidence="4" id="KW-0479">Metal-binding</keyword>
<organism evidence="12 13">
    <name type="scientific">Sipha flava</name>
    <name type="common">yellow sugarcane aphid</name>
    <dbReference type="NCBI Taxonomy" id="143950"/>
    <lineage>
        <taxon>Eukaryota</taxon>
        <taxon>Metazoa</taxon>
        <taxon>Ecdysozoa</taxon>
        <taxon>Arthropoda</taxon>
        <taxon>Hexapoda</taxon>
        <taxon>Insecta</taxon>
        <taxon>Pterygota</taxon>
        <taxon>Neoptera</taxon>
        <taxon>Paraneoptera</taxon>
        <taxon>Hemiptera</taxon>
        <taxon>Sternorrhyncha</taxon>
        <taxon>Aphidomorpha</taxon>
        <taxon>Aphidoidea</taxon>
        <taxon>Aphididae</taxon>
        <taxon>Sipha</taxon>
    </lineage>
</organism>
<dbReference type="Proteomes" id="UP000694846">
    <property type="component" value="Unplaced"/>
</dbReference>
<dbReference type="InterPro" id="IPR046341">
    <property type="entry name" value="SET_dom_sf"/>
</dbReference>
<dbReference type="GO" id="GO:0008276">
    <property type="term" value="F:protein methyltransferase activity"/>
    <property type="evidence" value="ECO:0007669"/>
    <property type="project" value="UniProtKB-ARBA"/>
</dbReference>
<evidence type="ECO:0000256" key="4">
    <source>
        <dbReference type="ARBA" id="ARBA00022723"/>
    </source>
</evidence>
<sequence>MDDEPASLGRKPFSVRHNRFRNTLRSSDWDEFIGLVDDKQKIQFVYGRLLAEDDTATNGDDDDERNSCKNGDKALEMKKLGTECFQNTDYRKALNWYSLAVLHCPQTKDWLIQLSILYANRSACLYHLQEYDLAISDIRQAFDNGYPAYLQYKIHDRKARCLLATKQLKSALESFRATMQALDNSNLSLDQRRKRQLDVQVMLTMMAKDKNLKNESTQAERRKVPRLYGKQNDAYPAISDAVSIEYNEQEGRHAVANQNVPVGKVLLAERAYASVLLREFCHSNCTHCFIKIVAPLPCPNCNRVAFCGDLCMKIALKSYHAIECQLLPTLYEATLSITCLIAFRIITQRPLKYFMDLQPKLNLTQRPVKKHEPNSYVNLYNLVTHRKMRSAQDILHRAHVAVFYLHCLKKMNYFTNCNDKTRFLTDDELFIGSLLLHNLLILQFNTFEVSELQQQNNEQQTVFIGGSIYPTLALLNHSCDPCVVRYHQGTTVIVHNIRDLRAGEAITENYGPMFMFHPREDRQQKLKIRYWFECNCIACCQNWPTWEEMKMDTSLRIRCTNCLNAIKVKIDSMQFVAYCKICSKNTNLLAALKVLQDTENKYAVAKQLMDKHDYENALPKFMVLLSLLHRHMVPPFRDYHLCQQAIRKCMLSFGNKK</sequence>
<dbReference type="Gene3D" id="1.25.40.10">
    <property type="entry name" value="Tetratricopeptide repeat domain"/>
    <property type="match status" value="1"/>
</dbReference>
<evidence type="ECO:0000313" key="12">
    <source>
        <dbReference type="Proteomes" id="UP000694846"/>
    </source>
</evidence>
<dbReference type="GO" id="GO:0008757">
    <property type="term" value="F:S-adenosylmethionine-dependent methyltransferase activity"/>
    <property type="evidence" value="ECO:0007669"/>
    <property type="project" value="UniProtKB-ARBA"/>
</dbReference>
<dbReference type="InterPro" id="IPR011990">
    <property type="entry name" value="TPR-like_helical_dom_sf"/>
</dbReference>
<dbReference type="GeneID" id="112682793"/>
<dbReference type="OrthoDB" id="1028014at2759"/>
<evidence type="ECO:0000256" key="6">
    <source>
        <dbReference type="ARBA" id="ARBA00022833"/>
    </source>
</evidence>
<keyword evidence="2" id="KW-0808">Transferase</keyword>
<dbReference type="PANTHER" id="PTHR46165">
    <property type="entry name" value="SET AND MYND DOMAIN-CONTAINING PROTEIN 4"/>
    <property type="match status" value="1"/>
</dbReference>
<dbReference type="GO" id="GO:0042826">
    <property type="term" value="F:histone deacetylase binding"/>
    <property type="evidence" value="ECO:0007669"/>
    <property type="project" value="TreeGrafter"/>
</dbReference>
<keyword evidence="1" id="KW-0489">Methyltransferase</keyword>
<keyword evidence="6" id="KW-0862">Zinc</keyword>
<keyword evidence="3" id="KW-0949">S-adenosyl-L-methionine</keyword>
<dbReference type="InterPro" id="IPR052097">
    <property type="entry name" value="SET-MYND_domain_protein"/>
</dbReference>
<keyword evidence="5" id="KW-0863">Zinc-finger</keyword>
<dbReference type="GO" id="GO:0008270">
    <property type="term" value="F:zinc ion binding"/>
    <property type="evidence" value="ECO:0007669"/>
    <property type="project" value="UniProtKB-KW"/>
</dbReference>
<evidence type="ECO:0000313" key="13">
    <source>
        <dbReference type="RefSeq" id="XP_025409310.1"/>
    </source>
</evidence>
<name>A0A8B8FG40_9HEMI</name>
<reference evidence="13" key="1">
    <citation type="submission" date="2025-08" db="UniProtKB">
        <authorList>
            <consortium name="RefSeq"/>
        </authorList>
    </citation>
    <scope>IDENTIFICATION</scope>
    <source>
        <tissue evidence="13">Whole body</tissue>
    </source>
</reference>
<gene>
    <name evidence="13" type="primary">LOC112682793</name>
</gene>
<evidence type="ECO:0000256" key="2">
    <source>
        <dbReference type="ARBA" id="ARBA00022679"/>
    </source>
</evidence>
<feature type="domain" description="MYND-type" evidence="11">
    <location>
        <begin position="285"/>
        <end position="324"/>
    </location>
</feature>
<accession>A0A8B8FG40</accession>
<dbReference type="Gene3D" id="6.10.140.2220">
    <property type="match status" value="1"/>
</dbReference>
<dbReference type="SUPFAM" id="SSF144232">
    <property type="entry name" value="HIT/MYND zinc finger-like"/>
    <property type="match status" value="1"/>
</dbReference>
<dbReference type="GO" id="GO:0005634">
    <property type="term" value="C:nucleus"/>
    <property type="evidence" value="ECO:0007669"/>
    <property type="project" value="TreeGrafter"/>
</dbReference>
<evidence type="ECO:0000256" key="1">
    <source>
        <dbReference type="ARBA" id="ARBA00022603"/>
    </source>
</evidence>
<dbReference type="Pfam" id="PF01753">
    <property type="entry name" value="zf-MYND"/>
    <property type="match status" value="1"/>
</dbReference>
<dbReference type="InterPro" id="IPR002893">
    <property type="entry name" value="Znf_MYND"/>
</dbReference>
<proteinExistence type="predicted"/>
<dbReference type="Gene3D" id="2.170.270.10">
    <property type="entry name" value="SET domain"/>
    <property type="match status" value="1"/>
</dbReference>
<evidence type="ECO:0000256" key="3">
    <source>
        <dbReference type="ARBA" id="ARBA00022691"/>
    </source>
</evidence>
<dbReference type="Pfam" id="PF00856">
    <property type="entry name" value="SET"/>
    <property type="match status" value="1"/>
</dbReference>
<dbReference type="AlphaFoldDB" id="A0A8B8FG40"/>
<dbReference type="InterPro" id="IPR044421">
    <property type="entry name" value="SMYD4_SET"/>
</dbReference>
<dbReference type="SUPFAM" id="SSF82199">
    <property type="entry name" value="SET domain"/>
    <property type="match status" value="1"/>
</dbReference>
<feature type="domain" description="SET" evidence="10">
    <location>
        <begin position="384"/>
        <end position="511"/>
    </location>
</feature>
<evidence type="ECO:0000256" key="9">
    <source>
        <dbReference type="ARBA" id="ARBA00093680"/>
    </source>
</evidence>
<dbReference type="GO" id="GO:0032259">
    <property type="term" value="P:methylation"/>
    <property type="evidence" value="ECO:0007669"/>
    <property type="project" value="UniProtKB-KW"/>
</dbReference>